<evidence type="ECO:0000256" key="5">
    <source>
        <dbReference type="ARBA" id="ARBA00022692"/>
    </source>
</evidence>
<protein>
    <recommendedName>
        <fullName evidence="12">NADH-quinone oxidoreductase subunit A</fullName>
        <ecNumber evidence="12">7.1.1.-</ecNumber>
    </recommendedName>
    <alternativeName>
        <fullName evidence="12">NADH dehydrogenase I subunit A</fullName>
    </alternativeName>
    <alternativeName>
        <fullName evidence="12">NDH-1 subunit A</fullName>
    </alternativeName>
    <alternativeName>
        <fullName evidence="12">NUO1</fullName>
    </alternativeName>
</protein>
<feature type="transmembrane region" description="Helical" evidence="12">
    <location>
        <begin position="77"/>
        <end position="100"/>
    </location>
</feature>
<evidence type="ECO:0000256" key="2">
    <source>
        <dbReference type="ARBA" id="ARBA00008472"/>
    </source>
</evidence>
<evidence type="ECO:0000256" key="9">
    <source>
        <dbReference type="ARBA" id="ARBA00023027"/>
    </source>
</evidence>
<comment type="subunit">
    <text evidence="12">NDH-1 is composed of 14 different subunits. Subunits NuoA, H, J, K, L, M, N constitute the membrane sector of the complex.</text>
</comment>
<keyword evidence="3 12" id="KW-0813">Transport</keyword>
<comment type="subcellular location">
    <subcellularLocation>
        <location evidence="12 13">Cell membrane</location>
        <topology evidence="12 13">Multi-pass membrane protein</topology>
    </subcellularLocation>
    <subcellularLocation>
        <location evidence="1">Membrane</location>
        <topology evidence="1">Multi-pass membrane protein</topology>
    </subcellularLocation>
</comment>
<keyword evidence="11 12" id="KW-0472">Membrane</keyword>
<keyword evidence="9 12" id="KW-0520">NAD</keyword>
<dbReference type="RefSeq" id="WP_282335081.1">
    <property type="nucleotide sequence ID" value="NZ_JASBRG010000007.1"/>
</dbReference>
<comment type="catalytic activity">
    <reaction evidence="12 13">
        <text>a quinone + NADH + 5 H(+)(in) = a quinol + NAD(+) + 4 H(+)(out)</text>
        <dbReference type="Rhea" id="RHEA:57888"/>
        <dbReference type="ChEBI" id="CHEBI:15378"/>
        <dbReference type="ChEBI" id="CHEBI:24646"/>
        <dbReference type="ChEBI" id="CHEBI:57540"/>
        <dbReference type="ChEBI" id="CHEBI:57945"/>
        <dbReference type="ChEBI" id="CHEBI:132124"/>
    </reaction>
</comment>
<organism evidence="14 15">
    <name type="scientific">Pinibacter soli</name>
    <dbReference type="NCBI Taxonomy" id="3044211"/>
    <lineage>
        <taxon>Bacteria</taxon>
        <taxon>Pseudomonadati</taxon>
        <taxon>Bacteroidota</taxon>
        <taxon>Chitinophagia</taxon>
        <taxon>Chitinophagales</taxon>
        <taxon>Chitinophagaceae</taxon>
        <taxon>Pinibacter</taxon>
    </lineage>
</organism>
<dbReference type="EMBL" id="JASBRG010000007">
    <property type="protein sequence ID" value="MDI3320979.1"/>
    <property type="molecule type" value="Genomic_DNA"/>
</dbReference>
<comment type="caution">
    <text evidence="14">The sequence shown here is derived from an EMBL/GenBank/DDBJ whole genome shotgun (WGS) entry which is preliminary data.</text>
</comment>
<accession>A0ABT6REH7</accession>
<keyword evidence="7 12" id="KW-1278">Translocase</keyword>
<dbReference type="Proteomes" id="UP001226434">
    <property type="component" value="Unassembled WGS sequence"/>
</dbReference>
<evidence type="ECO:0000256" key="12">
    <source>
        <dbReference type="HAMAP-Rule" id="MF_01394"/>
    </source>
</evidence>
<proteinExistence type="inferred from homology"/>
<gene>
    <name evidence="12" type="primary">nuoA</name>
    <name evidence="14" type="ORF">QJ048_14400</name>
</gene>
<evidence type="ECO:0000256" key="8">
    <source>
        <dbReference type="ARBA" id="ARBA00022989"/>
    </source>
</evidence>
<evidence type="ECO:0000256" key="11">
    <source>
        <dbReference type="ARBA" id="ARBA00023136"/>
    </source>
</evidence>
<dbReference type="PANTHER" id="PTHR11058:SF21">
    <property type="entry name" value="NADH-QUINONE OXIDOREDUCTASE SUBUNIT A"/>
    <property type="match status" value="1"/>
</dbReference>
<reference evidence="14 15" key="1">
    <citation type="submission" date="2023-05" db="EMBL/GenBank/DDBJ databases">
        <title>Genome sequence of Pinibacter sp. MAH-24.</title>
        <authorList>
            <person name="Huq M.A."/>
        </authorList>
    </citation>
    <scope>NUCLEOTIDE SEQUENCE [LARGE SCALE GENOMIC DNA]</scope>
    <source>
        <strain evidence="14 15">MAH-24</strain>
    </source>
</reference>
<dbReference type="InterPro" id="IPR000440">
    <property type="entry name" value="NADH_UbQ/plastoQ_OxRdtase_su3"/>
</dbReference>
<evidence type="ECO:0000313" key="14">
    <source>
        <dbReference type="EMBL" id="MDI3320979.1"/>
    </source>
</evidence>
<keyword evidence="4 12" id="KW-1003">Cell membrane</keyword>
<evidence type="ECO:0000313" key="15">
    <source>
        <dbReference type="Proteomes" id="UP001226434"/>
    </source>
</evidence>
<feature type="transmembrane region" description="Helical" evidence="12">
    <location>
        <begin position="20"/>
        <end position="46"/>
    </location>
</feature>
<keyword evidence="15" id="KW-1185">Reference proteome</keyword>
<keyword evidence="8 12" id="KW-1133">Transmembrane helix</keyword>
<dbReference type="Pfam" id="PF00507">
    <property type="entry name" value="Oxidored_q4"/>
    <property type="match status" value="1"/>
</dbReference>
<evidence type="ECO:0000256" key="3">
    <source>
        <dbReference type="ARBA" id="ARBA00022448"/>
    </source>
</evidence>
<name>A0ABT6REH7_9BACT</name>
<evidence type="ECO:0000256" key="6">
    <source>
        <dbReference type="ARBA" id="ARBA00022719"/>
    </source>
</evidence>
<dbReference type="HAMAP" id="MF_01394">
    <property type="entry name" value="NDH1_NuoA"/>
    <property type="match status" value="1"/>
</dbReference>
<dbReference type="Gene3D" id="1.20.58.1610">
    <property type="entry name" value="NADH:ubiquinone/plastoquinone oxidoreductase, chain 3"/>
    <property type="match status" value="1"/>
</dbReference>
<evidence type="ECO:0000256" key="1">
    <source>
        <dbReference type="ARBA" id="ARBA00004141"/>
    </source>
</evidence>
<evidence type="ECO:0000256" key="7">
    <source>
        <dbReference type="ARBA" id="ARBA00022967"/>
    </source>
</evidence>
<dbReference type="InterPro" id="IPR023043">
    <property type="entry name" value="NAD(P)H_OxRDtase_bac/plastid"/>
</dbReference>
<dbReference type="EC" id="7.1.1.-" evidence="12"/>
<feature type="transmembrane region" description="Helical" evidence="12">
    <location>
        <begin position="106"/>
        <end position="125"/>
    </location>
</feature>
<evidence type="ECO:0000256" key="10">
    <source>
        <dbReference type="ARBA" id="ARBA00023075"/>
    </source>
</evidence>
<sequence>MPVNGLLLNINNMPVSNDHAVLWPFLLYASLVLFLLTLILSLSYVLGQRHKERATDLPYEGGIQQAGNAKIRFSAQFYLVAMLFVIFDVEAVFIMLWALGFYELGWAGYIGMSIFIVQLVVVLIYEWGIGALDFGPDGKKILKAFKVLSNKL</sequence>
<dbReference type="PANTHER" id="PTHR11058">
    <property type="entry name" value="NADH-UBIQUINONE OXIDOREDUCTASE CHAIN 3"/>
    <property type="match status" value="1"/>
</dbReference>
<keyword evidence="5 12" id="KW-0812">Transmembrane</keyword>
<evidence type="ECO:0000256" key="4">
    <source>
        <dbReference type="ARBA" id="ARBA00022475"/>
    </source>
</evidence>
<dbReference type="InterPro" id="IPR038430">
    <property type="entry name" value="NDAH_ubi_oxred_su3_sf"/>
</dbReference>
<comment type="function">
    <text evidence="12">NDH-1 shuttles electrons from NADH, via FMN and iron-sulfur (Fe-S) centers, to quinones in the respiratory chain. The immediate electron acceptor for the enzyme in this species is believed to be a menaquinone. Couples the redox reaction to proton translocation (for every two electrons transferred, four hydrogen ions are translocated across the cytoplasmic membrane), and thus conserves the redox energy in a proton gradient.</text>
</comment>
<keyword evidence="6 12" id="KW-0874">Quinone</keyword>
<evidence type="ECO:0000256" key="13">
    <source>
        <dbReference type="RuleBase" id="RU003639"/>
    </source>
</evidence>
<comment type="similarity">
    <text evidence="2 12 13">Belongs to the complex I subunit 3 family.</text>
</comment>
<keyword evidence="10" id="KW-0830">Ubiquinone</keyword>